<keyword evidence="13 14" id="KW-0472">Membrane</keyword>
<evidence type="ECO:0000313" key="17">
    <source>
        <dbReference type="Proteomes" id="UP001449225"/>
    </source>
</evidence>
<dbReference type="PANTHER" id="PTHR45528">
    <property type="entry name" value="SENSOR HISTIDINE KINASE CPXA"/>
    <property type="match status" value="1"/>
</dbReference>
<dbReference type="CDD" id="cd00082">
    <property type="entry name" value="HisKA"/>
    <property type="match status" value="1"/>
</dbReference>
<dbReference type="Gene3D" id="1.10.287.130">
    <property type="match status" value="1"/>
</dbReference>
<evidence type="ECO:0000256" key="5">
    <source>
        <dbReference type="ARBA" id="ARBA00022553"/>
    </source>
</evidence>
<evidence type="ECO:0000256" key="3">
    <source>
        <dbReference type="ARBA" id="ARBA00012438"/>
    </source>
</evidence>
<keyword evidence="11 14" id="KW-1133">Transmembrane helix</keyword>
<gene>
    <name evidence="16" type="ORF">WNY58_08075</name>
</gene>
<keyword evidence="7 14" id="KW-0812">Transmembrane</keyword>
<evidence type="ECO:0000256" key="4">
    <source>
        <dbReference type="ARBA" id="ARBA00022475"/>
    </source>
</evidence>
<keyword evidence="9 16" id="KW-0418">Kinase</keyword>
<evidence type="ECO:0000256" key="11">
    <source>
        <dbReference type="ARBA" id="ARBA00022989"/>
    </source>
</evidence>
<sequence length="435" mass="49134">MKIRPSLKLYFFISVVLLGSVMAIGFSLLSVNYFINGLDKGLNSVMIDIAKTTQVEDGHPVNVIGFNVAKRWQDTPAVIQQRFVSPPQDANQLQKIKDQSSIFSIPENLYFVVLAYTDEGEKRFVSKNILEKNRLEHPGAKAPKNRLYWALFTALAAIIIFSFVLVMIMQKIAKPIESLKNWAKSLNQDSVQHSPPDFSYNELNVLASLVQSSLISAHQSLEREQRFLSYASHELRTPISVIRSNVDLLTRLSEKSPLSDKQQLTLQRIQRAGLTMSDLTETLLWLSRDDEHDMAPEPVNLHAKINLLCDELDYLLNDKSVEVQIEGEPCRVNVRATACHIVLSNLIRNAYQHTSYGEVKIKQIGSRITIINSNHNNDTTSSIDDASNKKVATGYGLGLQLSEKIIKRHGWFYEITDEQGRYQVTVDFGDNKSVS</sequence>
<keyword evidence="8" id="KW-0547">Nucleotide-binding</keyword>
<proteinExistence type="predicted"/>
<evidence type="ECO:0000259" key="15">
    <source>
        <dbReference type="PROSITE" id="PS50109"/>
    </source>
</evidence>
<dbReference type="SMART" id="SM00388">
    <property type="entry name" value="HisKA"/>
    <property type="match status" value="1"/>
</dbReference>
<keyword evidence="4" id="KW-1003">Cell membrane</keyword>
<dbReference type="InterPro" id="IPR050398">
    <property type="entry name" value="HssS/ArlS-like"/>
</dbReference>
<keyword evidence="5" id="KW-0597">Phosphoprotein</keyword>
<dbReference type="EC" id="2.7.13.3" evidence="3"/>
<evidence type="ECO:0000256" key="6">
    <source>
        <dbReference type="ARBA" id="ARBA00022679"/>
    </source>
</evidence>
<dbReference type="InterPro" id="IPR003661">
    <property type="entry name" value="HisK_dim/P_dom"/>
</dbReference>
<evidence type="ECO:0000256" key="1">
    <source>
        <dbReference type="ARBA" id="ARBA00000085"/>
    </source>
</evidence>
<name>A0ABU9TRJ2_9GAMM</name>
<evidence type="ECO:0000256" key="14">
    <source>
        <dbReference type="SAM" id="Phobius"/>
    </source>
</evidence>
<evidence type="ECO:0000256" key="9">
    <source>
        <dbReference type="ARBA" id="ARBA00022777"/>
    </source>
</evidence>
<evidence type="ECO:0000256" key="2">
    <source>
        <dbReference type="ARBA" id="ARBA00004651"/>
    </source>
</evidence>
<evidence type="ECO:0000256" key="7">
    <source>
        <dbReference type="ARBA" id="ARBA00022692"/>
    </source>
</evidence>
<evidence type="ECO:0000256" key="13">
    <source>
        <dbReference type="ARBA" id="ARBA00023136"/>
    </source>
</evidence>
<dbReference type="InterPro" id="IPR036890">
    <property type="entry name" value="HATPase_C_sf"/>
</dbReference>
<dbReference type="Gene3D" id="3.30.565.10">
    <property type="entry name" value="Histidine kinase-like ATPase, C-terminal domain"/>
    <property type="match status" value="1"/>
</dbReference>
<dbReference type="Proteomes" id="UP001449225">
    <property type="component" value="Unassembled WGS sequence"/>
</dbReference>
<comment type="caution">
    <text evidence="16">The sequence shown here is derived from an EMBL/GenBank/DDBJ whole genome shotgun (WGS) entry which is preliminary data.</text>
</comment>
<reference evidence="16 17" key="1">
    <citation type="submission" date="2024-03" db="EMBL/GenBank/DDBJ databases">
        <title>Community enrichment and isolation of bacterial strains for fucoidan degradation.</title>
        <authorList>
            <person name="Sichert A."/>
        </authorList>
    </citation>
    <scope>NUCLEOTIDE SEQUENCE [LARGE SCALE GENOMIC DNA]</scope>
    <source>
        <strain evidence="16 17">AS76</strain>
    </source>
</reference>
<evidence type="ECO:0000256" key="10">
    <source>
        <dbReference type="ARBA" id="ARBA00022840"/>
    </source>
</evidence>
<feature type="transmembrane region" description="Helical" evidence="14">
    <location>
        <begin position="9"/>
        <end position="35"/>
    </location>
</feature>
<keyword evidence="17" id="KW-1185">Reference proteome</keyword>
<dbReference type="GO" id="GO:0016301">
    <property type="term" value="F:kinase activity"/>
    <property type="evidence" value="ECO:0007669"/>
    <property type="project" value="UniProtKB-KW"/>
</dbReference>
<comment type="catalytic activity">
    <reaction evidence="1">
        <text>ATP + protein L-histidine = ADP + protein N-phospho-L-histidine.</text>
        <dbReference type="EC" id="2.7.13.3"/>
    </reaction>
</comment>
<protein>
    <recommendedName>
        <fullName evidence="3">histidine kinase</fullName>
        <ecNumber evidence="3">2.7.13.3</ecNumber>
    </recommendedName>
</protein>
<dbReference type="RefSeq" id="WP_342854261.1">
    <property type="nucleotide sequence ID" value="NZ_JBBMRA010000005.1"/>
</dbReference>
<keyword evidence="12" id="KW-0902">Two-component regulatory system</keyword>
<dbReference type="SUPFAM" id="SSF55874">
    <property type="entry name" value="ATPase domain of HSP90 chaperone/DNA topoisomerase II/histidine kinase"/>
    <property type="match status" value="1"/>
</dbReference>
<dbReference type="PROSITE" id="PS50109">
    <property type="entry name" value="HIS_KIN"/>
    <property type="match status" value="1"/>
</dbReference>
<keyword evidence="10" id="KW-0067">ATP-binding</keyword>
<evidence type="ECO:0000313" key="16">
    <source>
        <dbReference type="EMBL" id="MEM5536349.1"/>
    </source>
</evidence>
<keyword evidence="6" id="KW-0808">Transferase</keyword>
<dbReference type="Pfam" id="PF00512">
    <property type="entry name" value="HisKA"/>
    <property type="match status" value="1"/>
</dbReference>
<dbReference type="EMBL" id="JBBMRA010000005">
    <property type="protein sequence ID" value="MEM5536349.1"/>
    <property type="molecule type" value="Genomic_DNA"/>
</dbReference>
<dbReference type="InterPro" id="IPR005467">
    <property type="entry name" value="His_kinase_dom"/>
</dbReference>
<dbReference type="PANTHER" id="PTHR45528:SF1">
    <property type="entry name" value="SENSOR HISTIDINE KINASE CPXA"/>
    <property type="match status" value="1"/>
</dbReference>
<accession>A0ABU9TRJ2</accession>
<dbReference type="InterPro" id="IPR036097">
    <property type="entry name" value="HisK_dim/P_sf"/>
</dbReference>
<comment type="subcellular location">
    <subcellularLocation>
        <location evidence="2">Cell membrane</location>
        <topology evidence="2">Multi-pass membrane protein</topology>
    </subcellularLocation>
</comment>
<feature type="transmembrane region" description="Helical" evidence="14">
    <location>
        <begin position="147"/>
        <end position="168"/>
    </location>
</feature>
<evidence type="ECO:0000256" key="12">
    <source>
        <dbReference type="ARBA" id="ARBA00023012"/>
    </source>
</evidence>
<dbReference type="SUPFAM" id="SSF47384">
    <property type="entry name" value="Homodimeric domain of signal transducing histidine kinase"/>
    <property type="match status" value="1"/>
</dbReference>
<organism evidence="16 17">
    <name type="scientific">Neptuniibacter pectenicola</name>
    <dbReference type="NCBI Taxonomy" id="1806669"/>
    <lineage>
        <taxon>Bacteria</taxon>
        <taxon>Pseudomonadati</taxon>
        <taxon>Pseudomonadota</taxon>
        <taxon>Gammaproteobacteria</taxon>
        <taxon>Oceanospirillales</taxon>
        <taxon>Oceanospirillaceae</taxon>
        <taxon>Neptuniibacter</taxon>
    </lineage>
</organism>
<evidence type="ECO:0000256" key="8">
    <source>
        <dbReference type="ARBA" id="ARBA00022741"/>
    </source>
</evidence>
<feature type="domain" description="Histidine kinase" evidence="15">
    <location>
        <begin position="230"/>
        <end position="435"/>
    </location>
</feature>